<evidence type="ECO:0000313" key="3">
    <source>
        <dbReference type="Proteomes" id="UP000433483"/>
    </source>
</evidence>
<keyword evidence="1" id="KW-0472">Membrane</keyword>
<feature type="transmembrane region" description="Helical" evidence="1">
    <location>
        <begin position="121"/>
        <end position="141"/>
    </location>
</feature>
<dbReference type="EMBL" id="QXGB01005413">
    <property type="protein sequence ID" value="KAE9163166.1"/>
    <property type="molecule type" value="Genomic_DNA"/>
</dbReference>
<accession>A0A6A3VBS1</accession>
<keyword evidence="3" id="KW-1185">Reference proteome</keyword>
<organism evidence="2 3">
    <name type="scientific">Phytophthora fragariae</name>
    <dbReference type="NCBI Taxonomy" id="53985"/>
    <lineage>
        <taxon>Eukaryota</taxon>
        <taxon>Sar</taxon>
        <taxon>Stramenopiles</taxon>
        <taxon>Oomycota</taxon>
        <taxon>Peronosporomycetes</taxon>
        <taxon>Peronosporales</taxon>
        <taxon>Peronosporaceae</taxon>
        <taxon>Phytophthora</taxon>
    </lineage>
</organism>
<dbReference type="AlphaFoldDB" id="A0A6A3VBS1"/>
<proteinExistence type="predicted"/>
<evidence type="ECO:0000313" key="2">
    <source>
        <dbReference type="EMBL" id="KAE9163166.1"/>
    </source>
</evidence>
<reference evidence="2 3" key="1">
    <citation type="submission" date="2018-08" db="EMBL/GenBank/DDBJ databases">
        <title>Genomic investigation of the strawberry pathogen Phytophthora fragariae indicates pathogenicity is determined by transcriptional variation in three key races.</title>
        <authorList>
            <person name="Adams T.M."/>
            <person name="Armitage A.D."/>
            <person name="Sobczyk M.K."/>
            <person name="Bates H.J."/>
            <person name="Dunwell J.M."/>
            <person name="Nellist C.F."/>
            <person name="Harrison R.J."/>
        </authorList>
    </citation>
    <scope>NUCLEOTIDE SEQUENCE [LARGE SCALE GENOMIC DNA]</scope>
    <source>
        <strain evidence="2 3">NOV-27</strain>
    </source>
</reference>
<sequence length="271" mass="28135">MSTIGQVLPILGLEQLRWYPLVDAGGPGSRTSVRLGGSFGVLGASFAEPFFVGSCLAAGFFTGGFFEAGFDEAATFFVFRVDFGVAGTFAFAFGFGFAFALVVATLGFLEADSAFAPPVSFVCFVEARVSITSSVSFAGFLEADAAFATSGSPECFLEAGAGGFSSMSLGVGASAWVLMGPTARRASWAGRTMIRVSVVMPGGPCGERVCSVERRLPTEAVFAFPLDSPLGKVLLVWVREGVMGPGLASDLFKEKGCSLVWTTPAGVAHKD</sequence>
<feature type="transmembrane region" description="Helical" evidence="1">
    <location>
        <begin position="39"/>
        <end position="66"/>
    </location>
</feature>
<keyword evidence="1" id="KW-1133">Transmembrane helix</keyword>
<evidence type="ECO:0000256" key="1">
    <source>
        <dbReference type="SAM" id="Phobius"/>
    </source>
</evidence>
<dbReference type="Proteomes" id="UP000433483">
    <property type="component" value="Unassembled WGS sequence"/>
</dbReference>
<feature type="transmembrane region" description="Helical" evidence="1">
    <location>
        <begin position="161"/>
        <end position="179"/>
    </location>
</feature>
<feature type="transmembrane region" description="Helical" evidence="1">
    <location>
        <begin position="86"/>
        <end position="109"/>
    </location>
</feature>
<keyword evidence="1" id="KW-0812">Transmembrane</keyword>
<gene>
    <name evidence="2" type="ORF">PF005_g30555</name>
</gene>
<name>A0A6A3VBS1_9STRA</name>
<comment type="caution">
    <text evidence="2">The sequence shown here is derived from an EMBL/GenBank/DDBJ whole genome shotgun (WGS) entry which is preliminary data.</text>
</comment>
<protein>
    <submittedName>
        <fullName evidence="2">Uncharacterized protein</fullName>
    </submittedName>
</protein>